<dbReference type="NCBIfam" id="TIGR01392">
    <property type="entry name" value="homoserO_Ac_trn"/>
    <property type="match status" value="1"/>
</dbReference>
<feature type="domain" description="AB hydrolase-1" evidence="4">
    <location>
        <begin position="41"/>
        <end position="323"/>
    </location>
</feature>
<evidence type="ECO:0000256" key="1">
    <source>
        <dbReference type="ARBA" id="ARBA00022679"/>
    </source>
</evidence>
<dbReference type="RefSeq" id="WP_183882884.1">
    <property type="nucleotide sequence ID" value="NZ_JACHCE010000004.1"/>
</dbReference>
<keyword evidence="1 2" id="KW-0808">Transferase</keyword>
<dbReference type="InterPro" id="IPR029058">
    <property type="entry name" value="AB_hydrolase_fold"/>
</dbReference>
<dbReference type="GO" id="GO:0005737">
    <property type="term" value="C:cytoplasm"/>
    <property type="evidence" value="ECO:0007669"/>
    <property type="project" value="UniProtKB-SubCell"/>
</dbReference>
<keyword evidence="2" id="KW-0963">Cytoplasm</keyword>
<dbReference type="InterPro" id="IPR000073">
    <property type="entry name" value="AB_hydrolase_1"/>
</dbReference>
<proteinExistence type="inferred from homology"/>
<comment type="pathway">
    <text evidence="2">Amino-acid biosynthesis; L-methionine biosynthesis via de novo pathway; O-acetyl-L-homoserine from L-homoserine: step 1/1.</text>
</comment>
<gene>
    <name evidence="2" type="primary">metXA</name>
    <name evidence="5" type="ORF">HDE68_002901</name>
</gene>
<comment type="similarity">
    <text evidence="2">Belongs to the AB hydrolase superfamily. MetX family.</text>
</comment>
<dbReference type="Proteomes" id="UP000537204">
    <property type="component" value="Unassembled WGS sequence"/>
</dbReference>
<dbReference type="HAMAP" id="MF_00296">
    <property type="entry name" value="MetX_acyltransf"/>
    <property type="match status" value="1"/>
</dbReference>
<feature type="binding site" evidence="2">
    <location>
        <position position="202"/>
    </location>
    <ligand>
        <name>substrate</name>
    </ligand>
</feature>
<organism evidence="5 6">
    <name type="scientific">Pedobacter cryoconitis</name>
    <dbReference type="NCBI Taxonomy" id="188932"/>
    <lineage>
        <taxon>Bacteria</taxon>
        <taxon>Pseudomonadati</taxon>
        <taxon>Bacteroidota</taxon>
        <taxon>Sphingobacteriia</taxon>
        <taxon>Sphingobacteriales</taxon>
        <taxon>Sphingobacteriaceae</taxon>
        <taxon>Pedobacter</taxon>
    </lineage>
</organism>
<dbReference type="AlphaFoldDB" id="A0A7W8ZN95"/>
<comment type="function">
    <text evidence="2">Transfers an acetyl group from acetyl-CoA to L-homoserine, forming acetyl-L-homoserine.</text>
</comment>
<dbReference type="Pfam" id="PF00561">
    <property type="entry name" value="Abhydrolase_1"/>
    <property type="match status" value="1"/>
</dbReference>
<evidence type="ECO:0000313" key="6">
    <source>
        <dbReference type="Proteomes" id="UP000537204"/>
    </source>
</evidence>
<evidence type="ECO:0000259" key="4">
    <source>
        <dbReference type="Pfam" id="PF00561"/>
    </source>
</evidence>
<accession>A0A7W8ZN95</accession>
<evidence type="ECO:0000256" key="3">
    <source>
        <dbReference type="PIRSR" id="PIRSR000443-1"/>
    </source>
</evidence>
<dbReference type="EC" id="2.3.1.31" evidence="2"/>
<feature type="active site" description="Nucleophile" evidence="2 3">
    <location>
        <position position="136"/>
    </location>
</feature>
<dbReference type="PANTHER" id="PTHR32268:SF11">
    <property type="entry name" value="HOMOSERINE O-ACETYLTRANSFERASE"/>
    <property type="match status" value="1"/>
</dbReference>
<dbReference type="UniPathway" id="UPA00051">
    <property type="reaction ID" value="UER00074"/>
</dbReference>
<dbReference type="GO" id="GO:0004414">
    <property type="term" value="F:homoserine O-acetyltransferase activity"/>
    <property type="evidence" value="ECO:0007669"/>
    <property type="project" value="UniProtKB-UniRule"/>
</dbReference>
<protein>
    <recommendedName>
        <fullName evidence="2">Homoserine O-acetyltransferase</fullName>
        <shortName evidence="2">HAT</shortName>
        <ecNumber evidence="2">2.3.1.31</ecNumber>
    </recommendedName>
    <alternativeName>
        <fullName evidence="2">Homoserine transacetylase</fullName>
        <shortName evidence="2">HTA</shortName>
    </alternativeName>
</protein>
<dbReference type="GO" id="GO:0009092">
    <property type="term" value="P:homoserine metabolic process"/>
    <property type="evidence" value="ECO:0007669"/>
    <property type="project" value="TreeGrafter"/>
</dbReference>
<feature type="binding site" evidence="2">
    <location>
        <position position="320"/>
    </location>
    <ligand>
        <name>substrate</name>
    </ligand>
</feature>
<dbReference type="PANTHER" id="PTHR32268">
    <property type="entry name" value="HOMOSERINE O-ACETYLTRANSFERASE"/>
    <property type="match status" value="1"/>
</dbReference>
<evidence type="ECO:0000313" key="5">
    <source>
        <dbReference type="EMBL" id="MBB5636988.1"/>
    </source>
</evidence>
<dbReference type="SUPFAM" id="SSF53474">
    <property type="entry name" value="alpha/beta-Hydrolases"/>
    <property type="match status" value="1"/>
</dbReference>
<feature type="active site" evidence="2 3">
    <location>
        <position position="319"/>
    </location>
</feature>
<keyword evidence="2" id="KW-0486">Methionine biosynthesis</keyword>
<reference evidence="5 6" key="1">
    <citation type="submission" date="2020-08" db="EMBL/GenBank/DDBJ databases">
        <title>Genomic Encyclopedia of Type Strains, Phase IV (KMG-V): Genome sequencing to study the core and pangenomes of soil and plant-associated prokaryotes.</title>
        <authorList>
            <person name="Whitman W."/>
        </authorList>
    </citation>
    <scope>NUCLEOTIDE SEQUENCE [LARGE SCALE GENOMIC DNA]</scope>
    <source>
        <strain evidence="5 6">S3M1</strain>
    </source>
</reference>
<comment type="caution">
    <text evidence="5">The sequence shown here is derived from an EMBL/GenBank/DDBJ whole genome shotgun (WGS) entry which is preliminary data.</text>
</comment>
<comment type="subunit">
    <text evidence="2">Homodimer.</text>
</comment>
<comment type="subcellular location">
    <subcellularLocation>
        <location evidence="2">Cytoplasm</location>
    </subcellularLocation>
</comment>
<dbReference type="Gene3D" id="3.40.50.1820">
    <property type="entry name" value="alpha/beta hydrolase"/>
    <property type="match status" value="1"/>
</dbReference>
<dbReference type="EMBL" id="JACHCE010000004">
    <property type="protein sequence ID" value="MBB5636988.1"/>
    <property type="molecule type" value="Genomic_DNA"/>
</dbReference>
<feature type="active site" evidence="2 3">
    <location>
        <position position="290"/>
    </location>
</feature>
<dbReference type="InterPro" id="IPR008220">
    <property type="entry name" value="HAT_MetX-like"/>
</dbReference>
<dbReference type="PIRSF" id="PIRSF000443">
    <property type="entry name" value="Homoser_Ac_trans"/>
    <property type="match status" value="1"/>
</dbReference>
<name>A0A7W8ZN95_9SPHI</name>
<keyword evidence="2" id="KW-0028">Amino-acid biosynthesis</keyword>
<sequence>MSSTHIYNHPKQFQLENGKKLRGLQISYQTFGKLNTNKDNVIWVCHALTANADVLDWWKGLFGEKNLFNPQDHFIICATIIGSHYGSTNPLSTNPVTGNPYYLSFPEFTIRDLVQGHQILAEHLGIQKIKVLIGGSLGGQQASEWAIIEGSKIENLILIATNASHSPWGIAFNESQRLAITADRSFYGQQPDGGMKGLKAARSIALLSYRTYEAYGATQLESVNDKTDGFRASSYQSYQGEKLCKRYNAYSYWYLTKAMDSHNVGRGRKSIVDALKSIKSNTLVIGIENDFLFPISEQAFLGKHIPNAEFHSISSAYGHDGFLIETDILTNIIGSFLKESVNKKIVKLHKTA</sequence>
<comment type="catalytic activity">
    <reaction evidence="2">
        <text>L-homoserine + acetyl-CoA = O-acetyl-L-homoserine + CoA</text>
        <dbReference type="Rhea" id="RHEA:13701"/>
        <dbReference type="ChEBI" id="CHEBI:57287"/>
        <dbReference type="ChEBI" id="CHEBI:57288"/>
        <dbReference type="ChEBI" id="CHEBI:57476"/>
        <dbReference type="ChEBI" id="CHEBI:57716"/>
        <dbReference type="EC" id="2.3.1.31"/>
    </reaction>
</comment>
<comment type="caution">
    <text evidence="2">Lacks conserved residue(s) required for the propagation of feature annotation.</text>
</comment>
<dbReference type="GO" id="GO:0009086">
    <property type="term" value="P:methionine biosynthetic process"/>
    <property type="evidence" value="ECO:0007669"/>
    <property type="project" value="UniProtKB-UniRule"/>
</dbReference>
<keyword evidence="2 5" id="KW-0012">Acyltransferase</keyword>
<evidence type="ECO:0000256" key="2">
    <source>
        <dbReference type="HAMAP-Rule" id="MF_00296"/>
    </source>
</evidence>